<gene>
    <name evidence="1" type="ORF">BDN72DRAFT_850272</name>
</gene>
<name>A0ACD3A7C9_9AGAR</name>
<evidence type="ECO:0000313" key="1">
    <source>
        <dbReference type="EMBL" id="TFK60742.1"/>
    </source>
</evidence>
<reference evidence="1 2" key="1">
    <citation type="journal article" date="2019" name="Nat. Ecol. Evol.">
        <title>Megaphylogeny resolves global patterns of mushroom evolution.</title>
        <authorList>
            <person name="Varga T."/>
            <person name="Krizsan K."/>
            <person name="Foldi C."/>
            <person name="Dima B."/>
            <person name="Sanchez-Garcia M."/>
            <person name="Sanchez-Ramirez S."/>
            <person name="Szollosi G.J."/>
            <person name="Szarkandi J.G."/>
            <person name="Papp V."/>
            <person name="Albert L."/>
            <person name="Andreopoulos W."/>
            <person name="Angelini C."/>
            <person name="Antonin V."/>
            <person name="Barry K.W."/>
            <person name="Bougher N.L."/>
            <person name="Buchanan P."/>
            <person name="Buyck B."/>
            <person name="Bense V."/>
            <person name="Catcheside P."/>
            <person name="Chovatia M."/>
            <person name="Cooper J."/>
            <person name="Damon W."/>
            <person name="Desjardin D."/>
            <person name="Finy P."/>
            <person name="Geml J."/>
            <person name="Haridas S."/>
            <person name="Hughes K."/>
            <person name="Justo A."/>
            <person name="Karasinski D."/>
            <person name="Kautmanova I."/>
            <person name="Kiss B."/>
            <person name="Kocsube S."/>
            <person name="Kotiranta H."/>
            <person name="LaButti K.M."/>
            <person name="Lechner B.E."/>
            <person name="Liimatainen K."/>
            <person name="Lipzen A."/>
            <person name="Lukacs Z."/>
            <person name="Mihaltcheva S."/>
            <person name="Morgado L.N."/>
            <person name="Niskanen T."/>
            <person name="Noordeloos M.E."/>
            <person name="Ohm R.A."/>
            <person name="Ortiz-Santana B."/>
            <person name="Ovrebo C."/>
            <person name="Racz N."/>
            <person name="Riley R."/>
            <person name="Savchenko A."/>
            <person name="Shiryaev A."/>
            <person name="Soop K."/>
            <person name="Spirin V."/>
            <person name="Szebenyi C."/>
            <person name="Tomsovsky M."/>
            <person name="Tulloss R.E."/>
            <person name="Uehling J."/>
            <person name="Grigoriev I.V."/>
            <person name="Vagvolgyi C."/>
            <person name="Papp T."/>
            <person name="Martin F.M."/>
            <person name="Miettinen O."/>
            <person name="Hibbett D.S."/>
            <person name="Nagy L.G."/>
        </authorList>
    </citation>
    <scope>NUCLEOTIDE SEQUENCE [LARGE SCALE GENOMIC DNA]</scope>
    <source>
        <strain evidence="1 2">NL-1719</strain>
    </source>
</reference>
<protein>
    <submittedName>
        <fullName evidence="1">Uncharacterized protein</fullName>
    </submittedName>
</protein>
<organism evidence="1 2">
    <name type="scientific">Pluteus cervinus</name>
    <dbReference type="NCBI Taxonomy" id="181527"/>
    <lineage>
        <taxon>Eukaryota</taxon>
        <taxon>Fungi</taxon>
        <taxon>Dikarya</taxon>
        <taxon>Basidiomycota</taxon>
        <taxon>Agaricomycotina</taxon>
        <taxon>Agaricomycetes</taxon>
        <taxon>Agaricomycetidae</taxon>
        <taxon>Agaricales</taxon>
        <taxon>Pluteineae</taxon>
        <taxon>Pluteaceae</taxon>
        <taxon>Pluteus</taxon>
    </lineage>
</organism>
<accession>A0ACD3A7C9</accession>
<keyword evidence="2" id="KW-1185">Reference proteome</keyword>
<evidence type="ECO:0000313" key="2">
    <source>
        <dbReference type="Proteomes" id="UP000308600"/>
    </source>
</evidence>
<dbReference type="Proteomes" id="UP000308600">
    <property type="component" value="Unassembled WGS sequence"/>
</dbReference>
<sequence>MVASNSSSVLDQRTRAGVEAKILELELALAGLKKQLNTFTPISSVPSDILRRIFQYVQESAGGERDQRSGRPQWMMEINADSQLSWIKALTHVCSGWRELAIDTPTLWTEVNLLSRVLSSEMLKRSQPAPISLAYIWASSSRIGLPSSWELLEQEMHRIQSLSLELPDAGYDTVISSLRLAGDPTILQACSFSARPPTTYYSYIRGPHSSGSIVELPWKILTNSTSTLQHLHLDRCIFELRTRPVDDIIYLPQLTKLSVAQDNVSTLISCLAHITFPPTCSVSLGFRHSQGEDLALLQLLITISTLWEAKVAVGQVIRTLEFRPGRLEGSVCISFSSEVTEDYLTFNIPSTSTTLLQDILKLAPLEQVQRLVVNFTLTDLLWTFLARSCPDVRSISSGTSSILECLKSIHIGGDQLFPNPGSSPGSTDPSPQEAFRRLEKLELPKARATRWSLVSSRDLLMECIKQRAELEIPIKSLAFPENFVEEDEYLGRLASYVRGAVIRTDPQFGSDFDSSEGYVCRHPVYRRPPLAASVSESSASYRVDTDSGSGSD</sequence>
<proteinExistence type="predicted"/>
<dbReference type="EMBL" id="ML208737">
    <property type="protein sequence ID" value="TFK60742.1"/>
    <property type="molecule type" value="Genomic_DNA"/>
</dbReference>